<dbReference type="EMBL" id="QGHB01000005">
    <property type="protein sequence ID" value="PWK86196.1"/>
    <property type="molecule type" value="Genomic_DNA"/>
</dbReference>
<dbReference type="GO" id="GO:0004815">
    <property type="term" value="F:aspartate-tRNA ligase activity"/>
    <property type="evidence" value="ECO:0007669"/>
    <property type="project" value="UniProtKB-UniRule"/>
</dbReference>
<evidence type="ECO:0000313" key="11">
    <source>
        <dbReference type="Proteomes" id="UP000246005"/>
    </source>
</evidence>
<dbReference type="AlphaFoldDB" id="A0A316HZS9"/>
<dbReference type="InterPro" id="IPR029351">
    <property type="entry name" value="GAD_dom"/>
</dbReference>
<dbReference type="InterPro" id="IPR047090">
    <property type="entry name" value="AspRS_core"/>
</dbReference>
<feature type="binding site" evidence="7">
    <location>
        <position position="448"/>
    </location>
    <ligand>
        <name>L-aspartate</name>
        <dbReference type="ChEBI" id="CHEBI:29991"/>
    </ligand>
</feature>
<comment type="similarity">
    <text evidence="1 7">Belongs to the class-II aminoacyl-tRNA synthetase family. Type 1 subfamily.</text>
</comment>
<dbReference type="SUPFAM" id="SSF50249">
    <property type="entry name" value="Nucleic acid-binding proteins"/>
    <property type="match status" value="1"/>
</dbReference>
<dbReference type="PROSITE" id="PS50862">
    <property type="entry name" value="AA_TRNA_LIGASE_II"/>
    <property type="match status" value="1"/>
</dbReference>
<keyword evidence="4 7" id="KW-0067">ATP-binding</keyword>
<dbReference type="Gene3D" id="2.40.50.140">
    <property type="entry name" value="Nucleic acid-binding proteins"/>
    <property type="match status" value="1"/>
</dbReference>
<evidence type="ECO:0000256" key="8">
    <source>
        <dbReference type="SAM" id="MobiDB-lite"/>
    </source>
</evidence>
<dbReference type="PANTHER" id="PTHR22594">
    <property type="entry name" value="ASPARTYL/LYSYL-TRNA SYNTHETASE"/>
    <property type="match status" value="1"/>
</dbReference>
<dbReference type="Pfam" id="PF02938">
    <property type="entry name" value="GAD"/>
    <property type="match status" value="1"/>
</dbReference>
<comment type="subcellular location">
    <subcellularLocation>
        <location evidence="7">Cytoplasm</location>
    </subcellularLocation>
</comment>
<dbReference type="GO" id="GO:0050560">
    <property type="term" value="F:aspartate-tRNA(Asn) ligase activity"/>
    <property type="evidence" value="ECO:0007669"/>
    <property type="project" value="UniProtKB-EC"/>
</dbReference>
<dbReference type="InterPro" id="IPR047089">
    <property type="entry name" value="Asp-tRNA-ligase_1_N"/>
</dbReference>
<dbReference type="Gene3D" id="3.30.1360.30">
    <property type="entry name" value="GAD-like domain"/>
    <property type="match status" value="1"/>
</dbReference>
<comment type="catalytic activity">
    <reaction evidence="7">
        <text>tRNA(Asx) + L-aspartate + ATP = L-aspartyl-tRNA(Asx) + AMP + diphosphate</text>
        <dbReference type="Rhea" id="RHEA:18349"/>
        <dbReference type="Rhea" id="RHEA-COMP:9710"/>
        <dbReference type="Rhea" id="RHEA-COMP:9711"/>
        <dbReference type="ChEBI" id="CHEBI:29991"/>
        <dbReference type="ChEBI" id="CHEBI:30616"/>
        <dbReference type="ChEBI" id="CHEBI:33019"/>
        <dbReference type="ChEBI" id="CHEBI:78442"/>
        <dbReference type="ChEBI" id="CHEBI:78516"/>
        <dbReference type="ChEBI" id="CHEBI:456215"/>
        <dbReference type="EC" id="6.1.1.23"/>
    </reaction>
</comment>
<keyword evidence="3 7" id="KW-0547">Nucleotide-binding</keyword>
<feature type="binding site" evidence="7">
    <location>
        <begin position="534"/>
        <end position="537"/>
    </location>
    <ligand>
        <name>ATP</name>
        <dbReference type="ChEBI" id="CHEBI:30616"/>
    </ligand>
</feature>
<feature type="binding site" evidence="7">
    <location>
        <begin position="218"/>
        <end position="220"/>
    </location>
    <ligand>
        <name>ATP</name>
        <dbReference type="ChEBI" id="CHEBI:30616"/>
    </ligand>
</feature>
<dbReference type="RefSeq" id="WP_109637397.1">
    <property type="nucleotide sequence ID" value="NZ_QGHB01000005.1"/>
</dbReference>
<keyword evidence="7" id="KW-0963">Cytoplasm</keyword>
<dbReference type="InterPro" id="IPR004364">
    <property type="entry name" value="Aa-tRNA-synt_II"/>
</dbReference>
<feature type="binding site" evidence="7">
    <location>
        <position position="489"/>
    </location>
    <ligand>
        <name>L-aspartate</name>
        <dbReference type="ChEBI" id="CHEBI:29991"/>
    </ligand>
</feature>
<dbReference type="PANTHER" id="PTHR22594:SF5">
    <property type="entry name" value="ASPARTATE--TRNA LIGASE, MITOCHONDRIAL"/>
    <property type="match status" value="1"/>
</dbReference>
<feature type="domain" description="Aminoacyl-transfer RNA synthetases class-II family profile" evidence="9">
    <location>
        <begin position="139"/>
        <end position="555"/>
    </location>
</feature>
<evidence type="ECO:0000256" key="1">
    <source>
        <dbReference type="ARBA" id="ARBA00006303"/>
    </source>
</evidence>
<dbReference type="InterPro" id="IPR004115">
    <property type="entry name" value="GAD-like_sf"/>
</dbReference>
<dbReference type="HAMAP" id="MF_00044">
    <property type="entry name" value="Asp_tRNA_synth_type1"/>
    <property type="match status" value="1"/>
</dbReference>
<keyword evidence="2 7" id="KW-0436">Ligase</keyword>
<dbReference type="Pfam" id="PF00152">
    <property type="entry name" value="tRNA-synt_2"/>
    <property type="match status" value="1"/>
</dbReference>
<evidence type="ECO:0000256" key="2">
    <source>
        <dbReference type="ARBA" id="ARBA00022598"/>
    </source>
</evidence>
<dbReference type="InterPro" id="IPR045864">
    <property type="entry name" value="aa-tRNA-synth_II/BPL/LPL"/>
</dbReference>
<dbReference type="Proteomes" id="UP000246005">
    <property type="component" value="Unassembled WGS sequence"/>
</dbReference>
<dbReference type="NCBIfam" id="NF001750">
    <property type="entry name" value="PRK00476.1"/>
    <property type="match status" value="1"/>
</dbReference>
<dbReference type="CDD" id="cd04317">
    <property type="entry name" value="EcAspRS_like_N"/>
    <property type="match status" value="1"/>
</dbReference>
<dbReference type="Pfam" id="PF01336">
    <property type="entry name" value="tRNA_anti-codon"/>
    <property type="match status" value="1"/>
</dbReference>
<dbReference type="InterPro" id="IPR004365">
    <property type="entry name" value="NA-bd_OB_tRNA"/>
</dbReference>
<evidence type="ECO:0000259" key="9">
    <source>
        <dbReference type="PROSITE" id="PS50862"/>
    </source>
</evidence>
<accession>A0A316HZS9</accession>
<dbReference type="GO" id="GO:0006422">
    <property type="term" value="P:aspartyl-tRNA aminoacylation"/>
    <property type="evidence" value="ECO:0007669"/>
    <property type="project" value="UniProtKB-UniRule"/>
</dbReference>
<dbReference type="GO" id="GO:0005737">
    <property type="term" value="C:cytoplasm"/>
    <property type="evidence" value="ECO:0007669"/>
    <property type="project" value="UniProtKB-SubCell"/>
</dbReference>
<dbReference type="CDD" id="cd00777">
    <property type="entry name" value="AspRS_core"/>
    <property type="match status" value="1"/>
</dbReference>
<keyword evidence="5 7" id="KW-0648">Protein biosynthesis</keyword>
<feature type="compositionally biased region" description="Basic and acidic residues" evidence="8">
    <location>
        <begin position="575"/>
        <end position="589"/>
    </location>
</feature>
<dbReference type="InterPro" id="IPR012340">
    <property type="entry name" value="NA-bd_OB-fold"/>
</dbReference>
<evidence type="ECO:0000313" key="10">
    <source>
        <dbReference type="EMBL" id="PWK86196.1"/>
    </source>
</evidence>
<sequence>MLRTHEAGSLRAEHAGQSVTLTGWVARRRDHGGVIFIDLRDASGVAQVVFREGEMAERAHKLRAEFVIKVTGEVSRRPEGSENPDLATGAIEVYVSELEVLNEAAPLPFQVDDHLEVGEEARLKHRYLDLRRTAPAKAMRLRSEANRIARTVLHAEKFVEVETPTLTRSTPEGARDFLVPARLRPGSWYALPQSPQLFKQLLMVGGLERYYQIARCYRDEDFRADRQPEFTQLDIEMSFVEQDDVIALAEKVVKALWKELADHEIGTIRRIPFAEAMAKYGTDKPDLRFDLELTELTEYFKDTTFRVFQAPYVGAVVMPGGASQPRRTLDGWQEWAKQRGHKGLAYVLIGEDGTLGGPVAKNLTDAERDGLAKAVGANPGDCIFFAAGDRNGARALLGAARNEIAQRVGLIDENAWSFVWIVDAPLFEAVENIGDDVAVGSGKWTALHHAFTSPTPEWIDRFEEDPGNALAYAYDIVCNGNEIGGGSIRIHRADVQQRVFNIMGLTEEEAQEKFGFLLDAFKYGAPPHGGIAFGWDRIAMLIGGYDSIREVIAFPKSGGGYDPLTAAPAPITPQQRKEAGVDAKPDQKA</sequence>
<dbReference type="SUPFAM" id="SSF55261">
    <property type="entry name" value="GAD domain-like"/>
    <property type="match status" value="1"/>
</dbReference>
<feature type="binding site" evidence="7">
    <location>
        <position position="482"/>
    </location>
    <ligand>
        <name>ATP</name>
        <dbReference type="ChEBI" id="CHEBI:30616"/>
    </ligand>
</feature>
<dbReference type="GO" id="GO:0003676">
    <property type="term" value="F:nucleic acid binding"/>
    <property type="evidence" value="ECO:0007669"/>
    <property type="project" value="InterPro"/>
</dbReference>
<dbReference type="InterPro" id="IPR004524">
    <property type="entry name" value="Asp-tRNA-ligase_1"/>
</dbReference>
<dbReference type="SUPFAM" id="SSF55681">
    <property type="entry name" value="Class II aaRS and biotin synthetases"/>
    <property type="match status" value="1"/>
</dbReference>
<evidence type="ECO:0000256" key="6">
    <source>
        <dbReference type="ARBA" id="ARBA00023146"/>
    </source>
</evidence>
<dbReference type="PRINTS" id="PR01042">
    <property type="entry name" value="TRNASYNTHASP"/>
</dbReference>
<evidence type="ECO:0000256" key="3">
    <source>
        <dbReference type="ARBA" id="ARBA00022741"/>
    </source>
</evidence>
<gene>
    <name evidence="7" type="primary">aspS</name>
    <name evidence="10" type="ORF">C8D88_105239</name>
</gene>
<dbReference type="Gene3D" id="3.30.930.10">
    <property type="entry name" value="Bira Bifunctional Protein, Domain 2"/>
    <property type="match status" value="1"/>
</dbReference>
<dbReference type="NCBIfam" id="TIGR00459">
    <property type="entry name" value="aspS_bact"/>
    <property type="match status" value="1"/>
</dbReference>
<dbReference type="EC" id="6.1.1.23" evidence="7"/>
<comment type="caution">
    <text evidence="10">The sequence shown here is derived from an EMBL/GenBank/DDBJ whole genome shotgun (WGS) entry which is preliminary data.</text>
</comment>
<comment type="subunit">
    <text evidence="7">Homodimer.</text>
</comment>
<feature type="site" description="Important for tRNA non-discrimination" evidence="7">
    <location>
        <position position="80"/>
    </location>
</feature>
<proteinExistence type="inferred from homology"/>
<comment type="function">
    <text evidence="7">Aspartyl-tRNA synthetase with relaxed tRNA specificity since it is able to aspartylate not only its cognate tRNA(Asp) but also tRNA(Asn). Reaction proceeds in two steps: L-aspartate is first activated by ATP to form Asp-AMP and then transferred to the acceptor end of tRNA(Asp/Asn).</text>
</comment>
<evidence type="ECO:0000256" key="5">
    <source>
        <dbReference type="ARBA" id="ARBA00022917"/>
    </source>
</evidence>
<dbReference type="InterPro" id="IPR006195">
    <property type="entry name" value="aa-tRNA-synth_II"/>
</dbReference>
<feature type="region of interest" description="Aspartate" evidence="7">
    <location>
        <begin position="196"/>
        <end position="199"/>
    </location>
</feature>
<reference evidence="10 11" key="1">
    <citation type="submission" date="2018-05" db="EMBL/GenBank/DDBJ databases">
        <title>Genomic Encyclopedia of Type Strains, Phase IV (KMG-IV): sequencing the most valuable type-strain genomes for metagenomic binning, comparative biology and taxonomic classification.</title>
        <authorList>
            <person name="Goeker M."/>
        </authorList>
    </citation>
    <scope>NUCLEOTIDE SEQUENCE [LARGE SCALE GENOMIC DNA]</scope>
    <source>
        <strain evidence="10 11">DSM 45480</strain>
    </source>
</reference>
<feature type="binding site" evidence="7">
    <location>
        <position position="227"/>
    </location>
    <ligand>
        <name>ATP</name>
        <dbReference type="ChEBI" id="CHEBI:30616"/>
    </ligand>
</feature>
<dbReference type="GO" id="GO:0005524">
    <property type="term" value="F:ATP binding"/>
    <property type="evidence" value="ECO:0007669"/>
    <property type="project" value="UniProtKB-UniRule"/>
</dbReference>
<organism evidence="10 11">
    <name type="scientific">Lentzea atacamensis</name>
    <dbReference type="NCBI Taxonomy" id="531938"/>
    <lineage>
        <taxon>Bacteria</taxon>
        <taxon>Bacillati</taxon>
        <taxon>Actinomycetota</taxon>
        <taxon>Actinomycetes</taxon>
        <taxon>Pseudonocardiales</taxon>
        <taxon>Pseudonocardiaceae</taxon>
        <taxon>Lentzea</taxon>
    </lineage>
</organism>
<feature type="site" description="Important for tRNA non-discrimination" evidence="7">
    <location>
        <position position="31"/>
    </location>
</feature>
<protein>
    <recommendedName>
        <fullName evidence="7">Aspartate--tRNA(Asp/Asn) ligase</fullName>
        <ecNumber evidence="7">6.1.1.23</ecNumber>
    </recommendedName>
    <alternativeName>
        <fullName evidence="7">Aspartyl-tRNA synthetase</fullName>
        <shortName evidence="7">AspRS</shortName>
    </alternativeName>
    <alternativeName>
        <fullName evidence="7">Non-discriminating aspartyl-tRNA synthetase</fullName>
        <shortName evidence="7">ND-AspRS</shortName>
    </alternativeName>
</protein>
<feature type="region of interest" description="Disordered" evidence="8">
    <location>
        <begin position="563"/>
        <end position="589"/>
    </location>
</feature>
<feature type="binding site" evidence="7">
    <location>
        <position position="218"/>
    </location>
    <ligand>
        <name>L-aspartate</name>
        <dbReference type="ChEBI" id="CHEBI:29991"/>
    </ligand>
</feature>
<feature type="binding site" evidence="7">
    <location>
        <position position="172"/>
    </location>
    <ligand>
        <name>L-aspartate</name>
        <dbReference type="ChEBI" id="CHEBI:29991"/>
    </ligand>
</feature>
<name>A0A316HZS9_9PSEU</name>
<dbReference type="InterPro" id="IPR002312">
    <property type="entry name" value="Asp/Asn-tRNA-synth_IIb"/>
</dbReference>
<evidence type="ECO:0000256" key="4">
    <source>
        <dbReference type="ARBA" id="ARBA00022840"/>
    </source>
</evidence>
<evidence type="ECO:0000256" key="7">
    <source>
        <dbReference type="HAMAP-Rule" id="MF_00044"/>
    </source>
</evidence>
<keyword evidence="6 7" id="KW-0030">Aminoacyl-tRNA synthetase</keyword>